<gene>
    <name evidence="2" type="ORF">BO78DRAFT_361526</name>
</gene>
<dbReference type="Proteomes" id="UP000248423">
    <property type="component" value="Unassembled WGS sequence"/>
</dbReference>
<evidence type="ECO:0000313" key="2">
    <source>
        <dbReference type="EMBL" id="PYI10276.1"/>
    </source>
</evidence>
<keyword evidence="3" id="KW-1185">Reference proteome</keyword>
<protein>
    <submittedName>
        <fullName evidence="2">Uncharacterized protein</fullName>
    </submittedName>
</protein>
<feature type="compositionally biased region" description="Polar residues" evidence="1">
    <location>
        <begin position="104"/>
        <end position="115"/>
    </location>
</feature>
<feature type="compositionally biased region" description="Polar residues" evidence="1">
    <location>
        <begin position="137"/>
        <end position="157"/>
    </location>
</feature>
<proteinExistence type="predicted"/>
<evidence type="ECO:0000256" key="1">
    <source>
        <dbReference type="SAM" id="MobiDB-lite"/>
    </source>
</evidence>
<feature type="compositionally biased region" description="Polar residues" evidence="1">
    <location>
        <begin position="48"/>
        <end position="59"/>
    </location>
</feature>
<reference evidence="2 3" key="1">
    <citation type="submission" date="2018-02" db="EMBL/GenBank/DDBJ databases">
        <title>The genomes of Aspergillus section Nigri reveals drivers in fungal speciation.</title>
        <authorList>
            <consortium name="DOE Joint Genome Institute"/>
            <person name="Vesth T.C."/>
            <person name="Nybo J."/>
            <person name="Theobald S."/>
            <person name="Brandl J."/>
            <person name="Frisvad J.C."/>
            <person name="Nielsen K.F."/>
            <person name="Lyhne E.K."/>
            <person name="Kogle M.E."/>
            <person name="Kuo A."/>
            <person name="Riley R."/>
            <person name="Clum A."/>
            <person name="Nolan M."/>
            <person name="Lipzen A."/>
            <person name="Salamov A."/>
            <person name="Henrissat B."/>
            <person name="Wiebenga A."/>
            <person name="De vries R.P."/>
            <person name="Grigoriev I.V."/>
            <person name="Mortensen U.H."/>
            <person name="Andersen M.R."/>
            <person name="Baker S.E."/>
        </authorList>
    </citation>
    <scope>NUCLEOTIDE SEQUENCE [LARGE SCALE GENOMIC DNA]</scope>
    <source>
        <strain evidence="2 3">CBS 121057</strain>
    </source>
</reference>
<sequence length="242" mass="27241">MSACAIRPQQILKRELSQREYEFLQEWAPETLKDYTLPKPSPPINRMPQYQTMPSQPQGLSPRRSKARSSSVYEGWKSQAAHGKAVNETPAMPVSMENKADATPSPTTNARANSKQSDKPSSPVGAKPRPQEPVKTIASNNHYAKPTVSTNNRSMTSPVAKVASKAGDQTHKSKGREPYQRPRQDILVYTAPNGYRFRRDELSKASLGVKHPNKLTVYFRPNFVEDPWKGLKPILIKSHQHW</sequence>
<evidence type="ECO:0000313" key="3">
    <source>
        <dbReference type="Proteomes" id="UP000248423"/>
    </source>
</evidence>
<dbReference type="AlphaFoldDB" id="A0A319EJ05"/>
<name>A0A319EJ05_ASPSB</name>
<accession>A0A319EJ05</accession>
<feature type="compositionally biased region" description="Basic and acidic residues" evidence="1">
    <location>
        <begin position="168"/>
        <end position="182"/>
    </location>
</feature>
<feature type="region of interest" description="Disordered" evidence="1">
    <location>
        <begin position="30"/>
        <end position="182"/>
    </location>
</feature>
<organism evidence="2 3">
    <name type="scientific">Aspergillus sclerotiicarbonarius (strain CBS 121057 / IBT 28362)</name>
    <dbReference type="NCBI Taxonomy" id="1448318"/>
    <lineage>
        <taxon>Eukaryota</taxon>
        <taxon>Fungi</taxon>
        <taxon>Dikarya</taxon>
        <taxon>Ascomycota</taxon>
        <taxon>Pezizomycotina</taxon>
        <taxon>Eurotiomycetes</taxon>
        <taxon>Eurotiomycetidae</taxon>
        <taxon>Eurotiales</taxon>
        <taxon>Aspergillaceae</taxon>
        <taxon>Aspergillus</taxon>
        <taxon>Aspergillus subgen. Circumdati</taxon>
    </lineage>
</organism>
<dbReference type="VEuPathDB" id="FungiDB:BO78DRAFT_361526"/>
<dbReference type="OrthoDB" id="5419162at2759"/>
<dbReference type="EMBL" id="KZ826323">
    <property type="protein sequence ID" value="PYI10276.1"/>
    <property type="molecule type" value="Genomic_DNA"/>
</dbReference>